<feature type="repeat" description="TPR" evidence="1">
    <location>
        <begin position="32"/>
        <end position="65"/>
    </location>
</feature>
<feature type="transmembrane region" description="Helical" evidence="2">
    <location>
        <begin position="124"/>
        <end position="151"/>
    </location>
</feature>
<dbReference type="SUPFAM" id="SSF48452">
    <property type="entry name" value="TPR-like"/>
    <property type="match status" value="1"/>
</dbReference>
<comment type="caution">
    <text evidence="3">The sequence shown here is derived from an EMBL/GenBank/DDBJ whole genome shotgun (WGS) entry which is preliminary data.</text>
</comment>
<organism evidence="3 4">
    <name type="scientific">Roseofilum capinflatum BLCC-M114</name>
    <dbReference type="NCBI Taxonomy" id="3022440"/>
    <lineage>
        <taxon>Bacteria</taxon>
        <taxon>Bacillati</taxon>
        <taxon>Cyanobacteriota</taxon>
        <taxon>Cyanophyceae</taxon>
        <taxon>Desertifilales</taxon>
        <taxon>Desertifilaceae</taxon>
        <taxon>Roseofilum</taxon>
        <taxon>Roseofilum capinflatum</taxon>
    </lineage>
</organism>
<dbReference type="PANTHER" id="PTHR10098">
    <property type="entry name" value="RAPSYN-RELATED"/>
    <property type="match status" value="1"/>
</dbReference>
<sequence length="160" mass="18159">AYHSQGDYESAISFYQQSLEIFQQIGDRSGIASSLGNLGNAYKSQGDYESAISFYQQSLEIQQQIGDKPGEIRSLQNLSIAHSQLGQYQQAISYNNQLLELQGLDALPTAPWFKSFIRFAQKGWFNFALCFIAGVVAFPFALLWIIALFLYRRIRRTINN</sequence>
<protein>
    <submittedName>
        <fullName evidence="3">Tetratricopeptide repeat protein</fullName>
    </submittedName>
</protein>
<dbReference type="Proteomes" id="UP001235849">
    <property type="component" value="Unassembled WGS sequence"/>
</dbReference>
<name>A0ABT7B655_9CYAN</name>
<evidence type="ECO:0000256" key="2">
    <source>
        <dbReference type="SAM" id="Phobius"/>
    </source>
</evidence>
<dbReference type="InterPro" id="IPR019734">
    <property type="entry name" value="TPR_rpt"/>
</dbReference>
<dbReference type="Pfam" id="PF13176">
    <property type="entry name" value="TPR_7"/>
    <property type="match status" value="1"/>
</dbReference>
<dbReference type="Pfam" id="PF13424">
    <property type="entry name" value="TPR_12"/>
    <property type="match status" value="1"/>
</dbReference>
<dbReference type="SMART" id="SM00028">
    <property type="entry name" value="TPR"/>
    <property type="match status" value="3"/>
</dbReference>
<keyword evidence="2" id="KW-1133">Transmembrane helix</keyword>
<dbReference type="InterPro" id="IPR011990">
    <property type="entry name" value="TPR-like_helical_dom_sf"/>
</dbReference>
<proteinExistence type="predicted"/>
<dbReference type="PANTHER" id="PTHR10098:SF108">
    <property type="entry name" value="TETRATRICOPEPTIDE REPEAT PROTEIN 28"/>
    <property type="match status" value="1"/>
</dbReference>
<dbReference type="PROSITE" id="PS50005">
    <property type="entry name" value="TPR"/>
    <property type="match status" value="1"/>
</dbReference>
<keyword evidence="2" id="KW-0472">Membrane</keyword>
<keyword evidence="4" id="KW-1185">Reference proteome</keyword>
<dbReference type="Gene3D" id="1.25.40.10">
    <property type="entry name" value="Tetratricopeptide repeat domain"/>
    <property type="match status" value="1"/>
</dbReference>
<keyword evidence="1" id="KW-0802">TPR repeat</keyword>
<dbReference type="RefSeq" id="WP_283766981.1">
    <property type="nucleotide sequence ID" value="NZ_JAQOSO010000059.1"/>
</dbReference>
<evidence type="ECO:0000256" key="1">
    <source>
        <dbReference type="PROSITE-ProRule" id="PRU00339"/>
    </source>
</evidence>
<evidence type="ECO:0000313" key="3">
    <source>
        <dbReference type="EMBL" id="MDJ1174659.1"/>
    </source>
</evidence>
<gene>
    <name evidence="3" type="ORF">PMG25_11200</name>
</gene>
<dbReference type="EMBL" id="JAQOSO010000059">
    <property type="protein sequence ID" value="MDJ1174659.1"/>
    <property type="molecule type" value="Genomic_DNA"/>
</dbReference>
<keyword evidence="2" id="KW-0812">Transmembrane</keyword>
<feature type="non-terminal residue" evidence="3">
    <location>
        <position position="1"/>
    </location>
</feature>
<evidence type="ECO:0000313" key="4">
    <source>
        <dbReference type="Proteomes" id="UP001235849"/>
    </source>
</evidence>
<reference evidence="3 4" key="1">
    <citation type="submission" date="2023-01" db="EMBL/GenBank/DDBJ databases">
        <title>Novel diversity within Roseofilum (Cyanobacteria; Desertifilaceae) from marine benthic mats with descriptions of four novel species.</title>
        <authorList>
            <person name="Wang Y."/>
            <person name="Berthold D.E."/>
            <person name="Hu J."/>
            <person name="Lefler F.W."/>
            <person name="Laughinghouse H.D. IV."/>
        </authorList>
    </citation>
    <scope>NUCLEOTIDE SEQUENCE [LARGE SCALE GENOMIC DNA]</scope>
    <source>
        <strain evidence="3 4">BLCC-M114</strain>
    </source>
</reference>
<accession>A0ABT7B655</accession>
<dbReference type="PROSITE" id="PS50293">
    <property type="entry name" value="TPR_REGION"/>
    <property type="match status" value="1"/>
</dbReference>